<reference evidence="12 13" key="2">
    <citation type="journal article" date="2017" name="Genome Biol.">
        <title>New reference genome sequences of hot pepper reveal the massive evolution of plant disease-resistance genes by retroduplication.</title>
        <authorList>
            <person name="Kim S."/>
            <person name="Park J."/>
            <person name="Yeom S.I."/>
            <person name="Kim Y.M."/>
            <person name="Seo E."/>
            <person name="Kim K.T."/>
            <person name="Kim M.S."/>
            <person name="Lee J.M."/>
            <person name="Cheong K."/>
            <person name="Shin H.S."/>
            <person name="Kim S.B."/>
            <person name="Han K."/>
            <person name="Lee J."/>
            <person name="Park M."/>
            <person name="Lee H.A."/>
            <person name="Lee H.Y."/>
            <person name="Lee Y."/>
            <person name="Oh S."/>
            <person name="Lee J.H."/>
            <person name="Choi E."/>
            <person name="Choi E."/>
            <person name="Lee S.E."/>
            <person name="Jeon J."/>
            <person name="Kim H."/>
            <person name="Choi G."/>
            <person name="Song H."/>
            <person name="Lee J."/>
            <person name="Lee S.C."/>
            <person name="Kwon J.K."/>
            <person name="Lee H.Y."/>
            <person name="Koo N."/>
            <person name="Hong Y."/>
            <person name="Kim R.W."/>
            <person name="Kang W.H."/>
            <person name="Huh J.H."/>
            <person name="Kang B.C."/>
            <person name="Yang T.J."/>
            <person name="Lee Y.H."/>
            <person name="Bennetzen J.L."/>
            <person name="Choi D."/>
        </authorList>
    </citation>
    <scope>NUCLEOTIDE SEQUENCE [LARGE SCALE GENOMIC DNA]</scope>
    <source>
        <strain evidence="13">cv. CM334</strain>
    </source>
</reference>
<protein>
    <submittedName>
        <fullName evidence="12">Uncharacterized protein</fullName>
    </submittedName>
</protein>
<comment type="cofactor">
    <cofactor evidence="1">
        <name>heme</name>
        <dbReference type="ChEBI" id="CHEBI:30413"/>
    </cofactor>
</comment>
<keyword evidence="11" id="KW-0472">Membrane</keyword>
<evidence type="ECO:0000256" key="7">
    <source>
        <dbReference type="ARBA" id="ARBA00022989"/>
    </source>
</evidence>
<evidence type="ECO:0000313" key="13">
    <source>
        <dbReference type="Proteomes" id="UP000222542"/>
    </source>
</evidence>
<dbReference type="GO" id="GO:0020037">
    <property type="term" value="F:heme binding"/>
    <property type="evidence" value="ECO:0007669"/>
    <property type="project" value="InterPro"/>
</dbReference>
<evidence type="ECO:0000256" key="1">
    <source>
        <dbReference type="ARBA" id="ARBA00001971"/>
    </source>
</evidence>
<evidence type="ECO:0000256" key="5">
    <source>
        <dbReference type="ARBA" id="ARBA00022692"/>
    </source>
</evidence>
<dbReference type="Proteomes" id="UP000222542">
    <property type="component" value="Unassembled WGS sequence"/>
</dbReference>
<keyword evidence="8" id="KW-0560">Oxidoreductase</keyword>
<keyword evidence="5" id="KW-0812">Transmembrane</keyword>
<keyword evidence="10" id="KW-0503">Monooxygenase</keyword>
<dbReference type="InterPro" id="IPR001128">
    <property type="entry name" value="Cyt_P450"/>
</dbReference>
<gene>
    <name evidence="12" type="ORF">T459_16017</name>
</gene>
<comment type="subcellular location">
    <subcellularLocation>
        <location evidence="2">Membrane</location>
        <topology evidence="2">Single-pass membrane protein</topology>
    </subcellularLocation>
</comment>
<dbReference type="SUPFAM" id="SSF48264">
    <property type="entry name" value="Cytochrome P450"/>
    <property type="match status" value="1"/>
</dbReference>
<accession>A0A2G2Z7X6</accession>
<proteinExistence type="inferred from homology"/>
<evidence type="ECO:0000313" key="12">
    <source>
        <dbReference type="EMBL" id="PHT77965.1"/>
    </source>
</evidence>
<comment type="similarity">
    <text evidence="3">Belongs to the cytochrome P450 family.</text>
</comment>
<dbReference type="STRING" id="4072.A0A2G2Z7X6"/>
<dbReference type="AlphaFoldDB" id="A0A2G2Z7X6"/>
<dbReference type="SMR" id="A0A2G2Z7X6"/>
<evidence type="ECO:0000256" key="4">
    <source>
        <dbReference type="ARBA" id="ARBA00022617"/>
    </source>
</evidence>
<keyword evidence="6" id="KW-0479">Metal-binding</keyword>
<evidence type="ECO:0000256" key="3">
    <source>
        <dbReference type="ARBA" id="ARBA00010617"/>
    </source>
</evidence>
<evidence type="ECO:0000256" key="2">
    <source>
        <dbReference type="ARBA" id="ARBA00004167"/>
    </source>
</evidence>
<dbReference type="Gene3D" id="1.10.630.10">
    <property type="entry name" value="Cytochrome P450"/>
    <property type="match status" value="1"/>
</dbReference>
<organism evidence="12 13">
    <name type="scientific">Capsicum annuum</name>
    <name type="common">Capsicum pepper</name>
    <dbReference type="NCBI Taxonomy" id="4072"/>
    <lineage>
        <taxon>Eukaryota</taxon>
        <taxon>Viridiplantae</taxon>
        <taxon>Streptophyta</taxon>
        <taxon>Embryophyta</taxon>
        <taxon>Tracheophyta</taxon>
        <taxon>Spermatophyta</taxon>
        <taxon>Magnoliopsida</taxon>
        <taxon>eudicotyledons</taxon>
        <taxon>Gunneridae</taxon>
        <taxon>Pentapetalae</taxon>
        <taxon>asterids</taxon>
        <taxon>lamiids</taxon>
        <taxon>Solanales</taxon>
        <taxon>Solanaceae</taxon>
        <taxon>Solanoideae</taxon>
        <taxon>Capsiceae</taxon>
        <taxon>Capsicum</taxon>
    </lineage>
</organism>
<dbReference type="Gramene" id="PHT77965">
    <property type="protein sequence ID" value="PHT77965"/>
    <property type="gene ID" value="T459_16017"/>
</dbReference>
<dbReference type="Pfam" id="PF00067">
    <property type="entry name" value="p450"/>
    <property type="match status" value="1"/>
</dbReference>
<dbReference type="GO" id="GO:0005506">
    <property type="term" value="F:iron ion binding"/>
    <property type="evidence" value="ECO:0007669"/>
    <property type="project" value="InterPro"/>
</dbReference>
<reference evidence="12 13" key="1">
    <citation type="journal article" date="2014" name="Nat. Genet.">
        <title>Genome sequence of the hot pepper provides insights into the evolution of pungency in Capsicum species.</title>
        <authorList>
            <person name="Kim S."/>
            <person name="Park M."/>
            <person name="Yeom S.I."/>
            <person name="Kim Y.M."/>
            <person name="Lee J.M."/>
            <person name="Lee H.A."/>
            <person name="Seo E."/>
            <person name="Choi J."/>
            <person name="Cheong K."/>
            <person name="Kim K.T."/>
            <person name="Jung K."/>
            <person name="Lee G.W."/>
            <person name="Oh S.K."/>
            <person name="Bae C."/>
            <person name="Kim S.B."/>
            <person name="Lee H.Y."/>
            <person name="Kim S.Y."/>
            <person name="Kim M.S."/>
            <person name="Kang B.C."/>
            <person name="Jo Y.D."/>
            <person name="Yang H.B."/>
            <person name="Jeong H.J."/>
            <person name="Kang W.H."/>
            <person name="Kwon J.K."/>
            <person name="Shin C."/>
            <person name="Lim J.Y."/>
            <person name="Park J.H."/>
            <person name="Huh J.H."/>
            <person name="Kim J.S."/>
            <person name="Kim B.D."/>
            <person name="Cohen O."/>
            <person name="Paran I."/>
            <person name="Suh M.C."/>
            <person name="Lee S.B."/>
            <person name="Kim Y.K."/>
            <person name="Shin Y."/>
            <person name="Noh S.J."/>
            <person name="Park J."/>
            <person name="Seo Y.S."/>
            <person name="Kwon S.Y."/>
            <person name="Kim H.A."/>
            <person name="Park J.M."/>
            <person name="Kim H.J."/>
            <person name="Choi S.B."/>
            <person name="Bosland P.W."/>
            <person name="Reeves G."/>
            <person name="Jo S.H."/>
            <person name="Lee B.W."/>
            <person name="Cho H.T."/>
            <person name="Choi H.S."/>
            <person name="Lee M.S."/>
            <person name="Yu Y."/>
            <person name="Do Choi Y."/>
            <person name="Park B.S."/>
            <person name="van Deynze A."/>
            <person name="Ashrafi H."/>
            <person name="Hill T."/>
            <person name="Kim W.T."/>
            <person name="Pai H.S."/>
            <person name="Ahn H.K."/>
            <person name="Yeam I."/>
            <person name="Giovannoni J.J."/>
            <person name="Rose J.K."/>
            <person name="Sorensen I."/>
            <person name="Lee S.J."/>
            <person name="Kim R.W."/>
            <person name="Choi I.Y."/>
            <person name="Choi B.S."/>
            <person name="Lim J.S."/>
            <person name="Lee Y.H."/>
            <person name="Choi D."/>
        </authorList>
    </citation>
    <scope>NUCLEOTIDE SEQUENCE [LARGE SCALE GENOMIC DNA]</scope>
    <source>
        <strain evidence="13">cv. CM334</strain>
    </source>
</reference>
<sequence>MGKYSIGIGSSTMVVICSAKLAEEVTKTQDLAFCSRPSFLSQQKISYNGHDVAFAPYNENWRELRKVCVVHLLSLKKVLSFSSINKYNYLLIAFGIRYDEEAHGKRRFKELLAVTRDSSRVLFL</sequence>
<name>A0A2G2Z7X6_CAPAN</name>
<keyword evidence="13" id="KW-1185">Reference proteome</keyword>
<dbReference type="GO" id="GO:0016705">
    <property type="term" value="F:oxidoreductase activity, acting on paired donors, with incorporation or reduction of molecular oxygen"/>
    <property type="evidence" value="ECO:0007669"/>
    <property type="project" value="InterPro"/>
</dbReference>
<keyword evidence="7" id="KW-1133">Transmembrane helix</keyword>
<dbReference type="GO" id="GO:0004497">
    <property type="term" value="F:monooxygenase activity"/>
    <property type="evidence" value="ECO:0007669"/>
    <property type="project" value="UniProtKB-KW"/>
</dbReference>
<dbReference type="EMBL" id="AYRZ02000006">
    <property type="protein sequence ID" value="PHT77965.1"/>
    <property type="molecule type" value="Genomic_DNA"/>
</dbReference>
<dbReference type="OMA" id="YNENWRE"/>
<evidence type="ECO:0000256" key="11">
    <source>
        <dbReference type="ARBA" id="ARBA00023136"/>
    </source>
</evidence>
<comment type="caution">
    <text evidence="12">The sequence shown here is derived from an EMBL/GenBank/DDBJ whole genome shotgun (WGS) entry which is preliminary data.</text>
</comment>
<evidence type="ECO:0000256" key="8">
    <source>
        <dbReference type="ARBA" id="ARBA00023002"/>
    </source>
</evidence>
<evidence type="ECO:0000256" key="6">
    <source>
        <dbReference type="ARBA" id="ARBA00022723"/>
    </source>
</evidence>
<evidence type="ECO:0000256" key="10">
    <source>
        <dbReference type="ARBA" id="ARBA00023033"/>
    </source>
</evidence>
<keyword evidence="4" id="KW-0349">Heme</keyword>
<dbReference type="InterPro" id="IPR036396">
    <property type="entry name" value="Cyt_P450_sf"/>
</dbReference>
<dbReference type="PANTHER" id="PTHR47955">
    <property type="entry name" value="CYTOCHROME P450 FAMILY 71 PROTEIN"/>
    <property type="match status" value="1"/>
</dbReference>
<dbReference type="PANTHER" id="PTHR47955:SF22">
    <property type="entry name" value="CYTOCHROME P450 83B1-LIKE"/>
    <property type="match status" value="1"/>
</dbReference>
<evidence type="ECO:0000256" key="9">
    <source>
        <dbReference type="ARBA" id="ARBA00023004"/>
    </source>
</evidence>
<dbReference type="GO" id="GO:0016020">
    <property type="term" value="C:membrane"/>
    <property type="evidence" value="ECO:0007669"/>
    <property type="project" value="UniProtKB-SubCell"/>
</dbReference>
<keyword evidence="9" id="KW-0408">Iron</keyword>